<dbReference type="InterPro" id="IPR036179">
    <property type="entry name" value="Ig-like_dom_sf"/>
</dbReference>
<comment type="caution">
    <text evidence="4">The sequence shown here is derived from an EMBL/GenBank/DDBJ whole genome shotgun (WGS) entry which is preliminary data.</text>
</comment>
<dbReference type="EMBL" id="CAJRST010038888">
    <property type="protein sequence ID" value="CAG6015715.1"/>
    <property type="molecule type" value="Genomic_DNA"/>
</dbReference>
<dbReference type="Gene3D" id="2.60.40.10">
    <property type="entry name" value="Immunoglobulins"/>
    <property type="match status" value="3"/>
</dbReference>
<keyword evidence="1" id="KW-0472">Membrane</keyword>
<dbReference type="PANTHER" id="PTHR46484">
    <property type="entry name" value="SI:CH211-171H4.5-RELATED"/>
    <property type="match status" value="1"/>
</dbReference>
<evidence type="ECO:0000313" key="4">
    <source>
        <dbReference type="EMBL" id="CAG6015715.1"/>
    </source>
</evidence>
<feature type="domain" description="Immunoglobulin" evidence="3">
    <location>
        <begin position="302"/>
        <end position="411"/>
    </location>
</feature>
<feature type="signal peptide" evidence="2">
    <location>
        <begin position="1"/>
        <end position="21"/>
    </location>
</feature>
<evidence type="ECO:0000256" key="2">
    <source>
        <dbReference type="SAM" id="SignalP"/>
    </source>
</evidence>
<keyword evidence="1" id="KW-0812">Transmembrane</keyword>
<dbReference type="OrthoDB" id="5843397at2759"/>
<keyword evidence="5" id="KW-1185">Reference proteome</keyword>
<dbReference type="SMART" id="SM00409">
    <property type="entry name" value="IG"/>
    <property type="match status" value="3"/>
</dbReference>
<name>A0A8S4BZ04_9TELE</name>
<evidence type="ECO:0000259" key="3">
    <source>
        <dbReference type="SMART" id="SM00409"/>
    </source>
</evidence>
<evidence type="ECO:0000313" key="5">
    <source>
        <dbReference type="Proteomes" id="UP000677803"/>
    </source>
</evidence>
<dbReference type="InterPro" id="IPR003599">
    <property type="entry name" value="Ig_sub"/>
</dbReference>
<feature type="domain" description="Immunoglobulin" evidence="3">
    <location>
        <begin position="29"/>
        <end position="144"/>
    </location>
</feature>
<feature type="domain" description="Immunoglobulin" evidence="3">
    <location>
        <begin position="416"/>
        <end position="502"/>
    </location>
</feature>
<protein>
    <submittedName>
        <fullName evidence="4">(Atlantic silverside) hypothetical protein</fullName>
    </submittedName>
</protein>
<gene>
    <name evidence="4" type="ORF">MMEN_LOCUS19768</name>
</gene>
<dbReference type="Proteomes" id="UP000677803">
    <property type="component" value="Unassembled WGS sequence"/>
</dbReference>
<feature type="transmembrane region" description="Helical" evidence="1">
    <location>
        <begin position="170"/>
        <end position="195"/>
    </location>
</feature>
<accession>A0A8S4BZ04</accession>
<dbReference type="InterPro" id="IPR013783">
    <property type="entry name" value="Ig-like_fold"/>
</dbReference>
<dbReference type="SUPFAM" id="SSF48726">
    <property type="entry name" value="Immunoglobulin"/>
    <property type="match status" value="2"/>
</dbReference>
<evidence type="ECO:0000256" key="1">
    <source>
        <dbReference type="SAM" id="Phobius"/>
    </source>
</evidence>
<keyword evidence="1" id="KW-1133">Transmembrane helix</keyword>
<dbReference type="AlphaFoldDB" id="A0A8S4BZ04"/>
<sequence length="503" mass="56572">MELPNLIVLSLILTLALFSKALDWKIKVEKKHVGKIGEDITIQCTYSYPKDQRTNDFKVYWKTEGKSDCSKKDKDTNAFVFHPNSSCVVPKYRGKTKLIGKKDNGSCSLLIKDLKEPEPFIYVRVCGLSDSYSFKKQPVSIYLHGYLNISKTADDNVTSTMSTSDVQNNYIVYLTIFVPVLGLMTFLLVGAVVCIKRKRNNTPGVNRPPTEGAIKESDYYVNFSSASSNLSNNKSKSGKSVDMGVPEQKAIDEAIYINFQGAADQTRQSADPIDNIYANILKGFRVIPDAEPASNQWIINVPPTIPALQGSCVVIPCAYTYPKPPSKAILNRYRGFWMRGNTIVSTNLPKWRLKDEFNKRTRLVGKLKTRNCTMLLDSVRSTDVGPFYFKIDIPKYESHSFKESTVSIDVIRHPDPPSLSVEVNEKVRATCSVLHTCPSYLPQFSWNHAGIVSHRSKPLNKWQWETKSTLTFVPAPTDFLNTLNCTVKYRGGKQTESSIAVRI</sequence>
<keyword evidence="2" id="KW-0732">Signal</keyword>
<proteinExistence type="predicted"/>
<organism evidence="4 5">
    <name type="scientific">Menidia menidia</name>
    <name type="common">Atlantic silverside</name>
    <dbReference type="NCBI Taxonomy" id="238744"/>
    <lineage>
        <taxon>Eukaryota</taxon>
        <taxon>Metazoa</taxon>
        <taxon>Chordata</taxon>
        <taxon>Craniata</taxon>
        <taxon>Vertebrata</taxon>
        <taxon>Euteleostomi</taxon>
        <taxon>Actinopterygii</taxon>
        <taxon>Neopterygii</taxon>
        <taxon>Teleostei</taxon>
        <taxon>Neoteleostei</taxon>
        <taxon>Acanthomorphata</taxon>
        <taxon>Ovalentaria</taxon>
        <taxon>Atherinomorphae</taxon>
        <taxon>Atheriniformes</taxon>
        <taxon>Atherinopsidae</taxon>
        <taxon>Menidiinae</taxon>
        <taxon>Menidia</taxon>
    </lineage>
</organism>
<dbReference type="PANTHER" id="PTHR46484:SF7">
    <property type="entry name" value="MYELIN-ASSOCIATED GLYCOPROTEIN-LIKE-RELATED"/>
    <property type="match status" value="1"/>
</dbReference>
<feature type="chain" id="PRO_5035813412" evidence="2">
    <location>
        <begin position="22"/>
        <end position="503"/>
    </location>
</feature>
<reference evidence="4" key="1">
    <citation type="submission" date="2021-05" db="EMBL/GenBank/DDBJ databases">
        <authorList>
            <person name="Tigano A."/>
        </authorList>
    </citation>
    <scope>NUCLEOTIDE SEQUENCE</scope>
</reference>